<proteinExistence type="predicted"/>
<evidence type="ECO:0000313" key="2">
    <source>
        <dbReference type="EMBL" id="KPM04862.1"/>
    </source>
</evidence>
<organism evidence="2 3">
    <name type="scientific">Sarcoptes scabiei</name>
    <name type="common">Itch mite</name>
    <name type="synonym">Acarus scabiei</name>
    <dbReference type="NCBI Taxonomy" id="52283"/>
    <lineage>
        <taxon>Eukaryota</taxon>
        <taxon>Metazoa</taxon>
        <taxon>Ecdysozoa</taxon>
        <taxon>Arthropoda</taxon>
        <taxon>Chelicerata</taxon>
        <taxon>Arachnida</taxon>
        <taxon>Acari</taxon>
        <taxon>Acariformes</taxon>
        <taxon>Sarcoptiformes</taxon>
        <taxon>Astigmata</taxon>
        <taxon>Psoroptidia</taxon>
        <taxon>Sarcoptoidea</taxon>
        <taxon>Sarcoptidae</taxon>
        <taxon>Sarcoptinae</taxon>
        <taxon>Sarcoptes</taxon>
    </lineage>
</organism>
<dbReference type="OrthoDB" id="6407830at2759"/>
<sequence>MIIELDLSSFNDPYVYLDGLRLMDICRPKISKSIAIFNLSLANDFHRCGTIKIHEQFTGSIVYYHRIIVESKRSDRMMKSIYFKCSRAKQNLRSTKFSSIDTEAVLDKQLRIKRNSWIDNSTGRLVNFTEIDFDENFVEAEILDFGENITARAPYPHLNLKVKQNNRFVNKSLNIAPGTPLEMIIYLDDESSKVFGLLANFMKVTDEFGKQQEVIVSNGCSIDPYIFGNFESEDGGDSISAKFRAFKFPESNYVMFVGTVNVCLDQCKKVPCGNGLFGLGRRRRRRDIGVDEKATDRNKVYEIEMMTYLKIGFTTEELANRRDSIQAIFDEKKFLTDSSESIIDAQSQPLTSSSETQTIKDLLLIDVIILCIFRNLT</sequence>
<keyword evidence="1" id="KW-0732">Signal</keyword>
<name>A0A132A1D0_SARSC</name>
<dbReference type="InterPro" id="IPR001507">
    <property type="entry name" value="ZP_dom"/>
</dbReference>
<dbReference type="InterPro" id="IPR051962">
    <property type="entry name" value="Cuticlin"/>
</dbReference>
<protein>
    <submittedName>
        <fullName evidence="2">Uncharacterized protein</fullName>
    </submittedName>
</protein>
<gene>
    <name evidence="2" type="ORF">QR98_0033160</name>
</gene>
<reference evidence="2 3" key="1">
    <citation type="journal article" date="2015" name="Parasit. Vectors">
        <title>Draft genome of the scabies mite.</title>
        <authorList>
            <person name="Rider S.D.Jr."/>
            <person name="Morgan M.S."/>
            <person name="Arlian L.G."/>
        </authorList>
    </citation>
    <scope>NUCLEOTIDE SEQUENCE [LARGE SCALE GENOMIC DNA]</scope>
    <source>
        <strain evidence="2">Arlian Lab</strain>
    </source>
</reference>
<dbReference type="Proteomes" id="UP000616769">
    <property type="component" value="Unassembled WGS sequence"/>
</dbReference>
<dbReference type="VEuPathDB" id="VectorBase:SSCA002520"/>
<evidence type="ECO:0000313" key="3">
    <source>
        <dbReference type="Proteomes" id="UP000616769"/>
    </source>
</evidence>
<accession>A0A132A1D0</accession>
<dbReference type="SMART" id="SM00241">
    <property type="entry name" value="ZP"/>
    <property type="match status" value="1"/>
</dbReference>
<comment type="caution">
    <text evidence="2">The sequence shown here is derived from an EMBL/GenBank/DDBJ whole genome shotgun (WGS) entry which is preliminary data.</text>
</comment>
<dbReference type="EMBL" id="JXLN01010001">
    <property type="protein sequence ID" value="KPM04862.1"/>
    <property type="molecule type" value="Genomic_DNA"/>
</dbReference>
<dbReference type="PANTHER" id="PTHR22907">
    <property type="entry name" value="GH04558P"/>
    <property type="match status" value="1"/>
</dbReference>
<evidence type="ECO:0000256" key="1">
    <source>
        <dbReference type="ARBA" id="ARBA00022729"/>
    </source>
</evidence>
<dbReference type="PROSITE" id="PS51034">
    <property type="entry name" value="ZP_2"/>
    <property type="match status" value="1"/>
</dbReference>
<dbReference type="AlphaFoldDB" id="A0A132A1D0"/>
<dbReference type="PANTHER" id="PTHR22907:SF46">
    <property type="entry name" value="ZP DOMAIN-CONTAINING PROTEIN"/>
    <property type="match status" value="1"/>
</dbReference>